<dbReference type="InterPro" id="IPR046848">
    <property type="entry name" value="E_motif"/>
</dbReference>
<dbReference type="Pfam" id="PF01535">
    <property type="entry name" value="PPR"/>
    <property type="match status" value="1"/>
</dbReference>
<dbReference type="Pfam" id="PF13041">
    <property type="entry name" value="PPR_2"/>
    <property type="match status" value="3"/>
</dbReference>
<dbReference type="InterPro" id="IPR002885">
    <property type="entry name" value="PPR_rpt"/>
</dbReference>
<dbReference type="PANTHER" id="PTHR47926">
    <property type="entry name" value="PENTATRICOPEPTIDE REPEAT-CONTAINING PROTEIN"/>
    <property type="match status" value="1"/>
</dbReference>
<sequence length="586" mass="64631">MMKIDNQTDFQAPEKKISWISERRRNIPGKKKGADGNIVEVSATAIGRERGRLLLKVELISVRGEEEGIGARETAMAAASLNHSRASGKNLLIKVSTLSSIRRRIHYFEADLAGEGEDDAVKIPGFSSREQGLISLLQPCSTMRELSQIHAVIISFGFARHVFVAGRLISFCAVSELGSMEHAAGVFADVDFPDAFSYNTMIRGFVRTGNGEEALRYFKTMRKNGKPADNFTFSFLLKLCAQSAMVDLGLQLHCAALKDGYDLHSTFVRNTLIHMYAMFGNIAFARRLFDEMPERDLVSWNALIDGLVHCTLYNEALKAFVKMQQAGFSPDSATFVEVLSACAELGELAFGQRVHSKINTCVPDDPVSVSNSLIDMYSKCGAVDTAVSVFHNMKGRNTVSWNSMILGLAVHGRAREALQLFDEMRRTDLHEPNDITFVGVLCACSHGGLVEEGRRYLRSMKTDYGINPSVQHYGCLVDLLGRTGLLTEAYEVVRSMPAGGNAVVWRTLLGACRIHSDLEMGERVRRHLMELEPDHSGDFVLLSHMYATAGRWGDVMSVREDMLGMGAAKPQPGNSCIDLLSDGRPT</sequence>
<dbReference type="Gene3D" id="1.25.40.10">
    <property type="entry name" value="Tetratricopeptide repeat domain"/>
    <property type="match status" value="2"/>
</dbReference>
<dbReference type="InterPro" id="IPR046960">
    <property type="entry name" value="PPR_At4g14850-like_plant"/>
</dbReference>
<keyword evidence="1" id="KW-0677">Repeat</keyword>
<protein>
    <submittedName>
        <fullName evidence="3">Pentatricopeptide repeat-containing protein</fullName>
    </submittedName>
</protein>
<dbReference type="Pfam" id="PF20431">
    <property type="entry name" value="E_motif"/>
    <property type="match status" value="1"/>
</dbReference>
<gene>
    <name evidence="3" type="primary">PCMP-H51</name>
    <name evidence="3" type="ORF">KSP40_PGU009302</name>
</gene>
<evidence type="ECO:0000256" key="2">
    <source>
        <dbReference type="PROSITE-ProRule" id="PRU00708"/>
    </source>
</evidence>
<feature type="repeat" description="PPR" evidence="2">
    <location>
        <begin position="397"/>
        <end position="431"/>
    </location>
</feature>
<organism evidence="3 4">
    <name type="scientific">Platanthera guangdongensis</name>
    <dbReference type="NCBI Taxonomy" id="2320717"/>
    <lineage>
        <taxon>Eukaryota</taxon>
        <taxon>Viridiplantae</taxon>
        <taxon>Streptophyta</taxon>
        <taxon>Embryophyta</taxon>
        <taxon>Tracheophyta</taxon>
        <taxon>Spermatophyta</taxon>
        <taxon>Magnoliopsida</taxon>
        <taxon>Liliopsida</taxon>
        <taxon>Asparagales</taxon>
        <taxon>Orchidaceae</taxon>
        <taxon>Orchidoideae</taxon>
        <taxon>Orchideae</taxon>
        <taxon>Orchidinae</taxon>
        <taxon>Platanthera</taxon>
    </lineage>
</organism>
<evidence type="ECO:0000256" key="1">
    <source>
        <dbReference type="ARBA" id="ARBA00022737"/>
    </source>
</evidence>
<dbReference type="NCBIfam" id="TIGR00756">
    <property type="entry name" value="PPR"/>
    <property type="match status" value="4"/>
</dbReference>
<reference evidence="3 4" key="1">
    <citation type="journal article" date="2022" name="Nat. Plants">
        <title>Genomes of leafy and leafless Platanthera orchids illuminate the evolution of mycoheterotrophy.</title>
        <authorList>
            <person name="Li M.H."/>
            <person name="Liu K.W."/>
            <person name="Li Z."/>
            <person name="Lu H.C."/>
            <person name="Ye Q.L."/>
            <person name="Zhang D."/>
            <person name="Wang J.Y."/>
            <person name="Li Y.F."/>
            <person name="Zhong Z.M."/>
            <person name="Liu X."/>
            <person name="Yu X."/>
            <person name="Liu D.K."/>
            <person name="Tu X.D."/>
            <person name="Liu B."/>
            <person name="Hao Y."/>
            <person name="Liao X.Y."/>
            <person name="Jiang Y.T."/>
            <person name="Sun W.H."/>
            <person name="Chen J."/>
            <person name="Chen Y.Q."/>
            <person name="Ai Y."/>
            <person name="Zhai J.W."/>
            <person name="Wu S.S."/>
            <person name="Zhou Z."/>
            <person name="Hsiao Y.Y."/>
            <person name="Wu W.L."/>
            <person name="Chen Y.Y."/>
            <person name="Lin Y.F."/>
            <person name="Hsu J.L."/>
            <person name="Li C.Y."/>
            <person name="Wang Z.W."/>
            <person name="Zhao X."/>
            <person name="Zhong W.Y."/>
            <person name="Ma X.K."/>
            <person name="Ma L."/>
            <person name="Huang J."/>
            <person name="Chen G.Z."/>
            <person name="Huang M.Z."/>
            <person name="Huang L."/>
            <person name="Peng D.H."/>
            <person name="Luo Y.B."/>
            <person name="Zou S.Q."/>
            <person name="Chen S.P."/>
            <person name="Lan S."/>
            <person name="Tsai W.C."/>
            <person name="Van de Peer Y."/>
            <person name="Liu Z.J."/>
        </authorList>
    </citation>
    <scope>NUCLEOTIDE SEQUENCE [LARGE SCALE GENOMIC DNA]</scope>
    <source>
        <strain evidence="3">Lor288</strain>
    </source>
</reference>
<feature type="repeat" description="PPR" evidence="2">
    <location>
        <begin position="194"/>
        <end position="228"/>
    </location>
</feature>
<keyword evidence="4" id="KW-1185">Reference proteome</keyword>
<name>A0ABR2LVL0_9ASPA</name>
<evidence type="ECO:0000313" key="4">
    <source>
        <dbReference type="Proteomes" id="UP001412067"/>
    </source>
</evidence>
<accession>A0ABR2LVL0</accession>
<comment type="caution">
    <text evidence="3">The sequence shown here is derived from an EMBL/GenBank/DDBJ whole genome shotgun (WGS) entry which is preliminary data.</text>
</comment>
<evidence type="ECO:0000313" key="3">
    <source>
        <dbReference type="EMBL" id="KAK8950590.1"/>
    </source>
</evidence>
<dbReference type="PROSITE" id="PS51375">
    <property type="entry name" value="PPR"/>
    <property type="match status" value="3"/>
</dbReference>
<proteinExistence type="predicted"/>
<dbReference type="PANTHER" id="PTHR47926:SF391">
    <property type="entry name" value="TETRATRICOPEPTIDE-LIKE HELICAL DOMAIN SUPERFAMILY"/>
    <property type="match status" value="1"/>
</dbReference>
<dbReference type="Proteomes" id="UP001412067">
    <property type="component" value="Unassembled WGS sequence"/>
</dbReference>
<dbReference type="EMBL" id="JBBWWR010000015">
    <property type="protein sequence ID" value="KAK8950590.1"/>
    <property type="molecule type" value="Genomic_DNA"/>
</dbReference>
<feature type="repeat" description="PPR" evidence="2">
    <location>
        <begin position="296"/>
        <end position="330"/>
    </location>
</feature>
<dbReference type="InterPro" id="IPR011990">
    <property type="entry name" value="TPR-like_helical_dom_sf"/>
</dbReference>